<evidence type="ECO:0000256" key="5">
    <source>
        <dbReference type="ARBA" id="ARBA00022692"/>
    </source>
</evidence>
<keyword evidence="5 12" id="KW-0812">Transmembrane</keyword>
<comment type="similarity">
    <text evidence="2 12">Belongs to the ATPase protein 8 family.</text>
</comment>
<dbReference type="GO" id="GO:0045259">
    <property type="term" value="C:proton-transporting ATP synthase complex"/>
    <property type="evidence" value="ECO:0007669"/>
    <property type="project" value="UniProtKB-KW"/>
</dbReference>
<keyword evidence="7 13" id="KW-1133">Transmembrane helix</keyword>
<evidence type="ECO:0000313" key="14">
    <source>
        <dbReference type="EMBL" id="BAK09786.1"/>
    </source>
</evidence>
<geneLocation type="mitochondrion" evidence="14"/>
<dbReference type="AlphaFoldDB" id="F2EMG8"/>
<keyword evidence="8 12" id="KW-0406">Ion transport</keyword>
<keyword evidence="3 12" id="KW-0813">Transport</keyword>
<dbReference type="GO" id="GO:0015078">
    <property type="term" value="F:proton transmembrane transporter activity"/>
    <property type="evidence" value="ECO:0007669"/>
    <property type="project" value="InterPro"/>
</dbReference>
<protein>
    <recommendedName>
        <fullName evidence="12">ATP synthase complex subunit 8</fullName>
    </recommendedName>
</protein>
<keyword evidence="9 12" id="KW-0496">Mitochondrion</keyword>
<sequence length="55" mass="6330">MPQLNLSPWFLILLCTWYAIAVLIPRKLFRNLPVTIKTPKSAFELLTPGPGLWLH</sequence>
<evidence type="ECO:0000256" key="8">
    <source>
        <dbReference type="ARBA" id="ARBA00023065"/>
    </source>
</evidence>
<dbReference type="InterPro" id="IPR001421">
    <property type="entry name" value="ATP8_metazoa"/>
</dbReference>
<evidence type="ECO:0000256" key="1">
    <source>
        <dbReference type="ARBA" id="ARBA00004304"/>
    </source>
</evidence>
<gene>
    <name evidence="14" type="primary">ATPase 8</name>
</gene>
<accession>F2EMG8</accession>
<proteinExistence type="inferred from homology"/>
<comment type="subcellular location">
    <subcellularLocation>
        <location evidence="1 12">Mitochondrion membrane</location>
        <topology evidence="1 12">Single-pass membrane protein</topology>
    </subcellularLocation>
</comment>
<evidence type="ECO:0000256" key="10">
    <source>
        <dbReference type="ARBA" id="ARBA00023136"/>
    </source>
</evidence>
<dbReference type="GO" id="GO:0031966">
    <property type="term" value="C:mitochondrial membrane"/>
    <property type="evidence" value="ECO:0007669"/>
    <property type="project" value="UniProtKB-SubCell"/>
</dbReference>
<evidence type="ECO:0000256" key="7">
    <source>
        <dbReference type="ARBA" id="ARBA00022989"/>
    </source>
</evidence>
<evidence type="ECO:0000256" key="6">
    <source>
        <dbReference type="ARBA" id="ARBA00022781"/>
    </source>
</evidence>
<keyword evidence="6 12" id="KW-0375">Hydrogen ion transport</keyword>
<evidence type="ECO:0000256" key="3">
    <source>
        <dbReference type="ARBA" id="ARBA00022448"/>
    </source>
</evidence>
<dbReference type="EMBL" id="AP011917">
    <property type="protein sequence ID" value="BAK09786.1"/>
    <property type="molecule type" value="Genomic_DNA"/>
</dbReference>
<evidence type="ECO:0000256" key="12">
    <source>
        <dbReference type="RuleBase" id="RU003661"/>
    </source>
</evidence>
<reference evidence="14" key="1">
    <citation type="journal article" date="2011" name="PLoS ONE">
        <title>Multiple Invasions into Freshwater by Pufferfishes (Teleostei: Tetraodontidae): A Mitogenomic Perspective.</title>
        <authorList>
            <person name="Yamanoue Y."/>
            <person name="Miya M."/>
            <person name="Doi H."/>
            <person name="Mabuchi K."/>
            <person name="Sakai H."/>
            <person name="Nishida M."/>
        </authorList>
    </citation>
    <scope>NUCLEOTIDE SEQUENCE</scope>
    <source>
        <tissue evidence="14">Muscle</tissue>
    </source>
</reference>
<evidence type="ECO:0000256" key="2">
    <source>
        <dbReference type="ARBA" id="ARBA00008892"/>
    </source>
</evidence>
<feature type="transmembrane region" description="Helical" evidence="13">
    <location>
        <begin position="6"/>
        <end position="24"/>
    </location>
</feature>
<evidence type="ECO:0000256" key="11">
    <source>
        <dbReference type="ARBA" id="ARBA00023310"/>
    </source>
</evidence>
<keyword evidence="10 13" id="KW-0472">Membrane</keyword>
<name>F2EMG8_AURMO</name>
<evidence type="ECO:0000256" key="9">
    <source>
        <dbReference type="ARBA" id="ARBA00023128"/>
    </source>
</evidence>
<evidence type="ECO:0000256" key="13">
    <source>
        <dbReference type="SAM" id="Phobius"/>
    </source>
</evidence>
<evidence type="ECO:0000256" key="4">
    <source>
        <dbReference type="ARBA" id="ARBA00022547"/>
    </source>
</evidence>
<dbReference type="Pfam" id="PF00895">
    <property type="entry name" value="ATP-synt_8"/>
    <property type="match status" value="1"/>
</dbReference>
<dbReference type="GO" id="GO:0015986">
    <property type="term" value="P:proton motive force-driven ATP synthesis"/>
    <property type="evidence" value="ECO:0007669"/>
    <property type="project" value="InterPro"/>
</dbReference>
<organism evidence="14">
    <name type="scientific">Auriglobus modestus</name>
    <name type="common">Bronze puffer</name>
    <name type="synonym">Tetraodon modestus</name>
    <dbReference type="NCBI Taxonomy" id="862799"/>
    <lineage>
        <taxon>Eukaryota</taxon>
        <taxon>Metazoa</taxon>
        <taxon>Chordata</taxon>
        <taxon>Craniata</taxon>
        <taxon>Vertebrata</taxon>
        <taxon>Euteleostomi</taxon>
        <taxon>Actinopterygii</taxon>
        <taxon>Neopterygii</taxon>
        <taxon>Teleostei</taxon>
        <taxon>Neoteleostei</taxon>
        <taxon>Acanthomorphata</taxon>
        <taxon>Eupercaria</taxon>
        <taxon>Tetraodontiformes</taxon>
        <taxon>Tetradontoidea</taxon>
        <taxon>Tetraodontidae</taxon>
        <taxon>Auriglobus</taxon>
    </lineage>
</organism>
<keyword evidence="4 12" id="KW-0138">CF(0)</keyword>
<keyword evidence="11" id="KW-0066">ATP synthesis</keyword>